<dbReference type="PANTHER" id="PTHR23204">
    <property type="entry name" value="CLEAVAGE AND POLYADENYLATION SPECIFIC FACTOR"/>
    <property type="match status" value="1"/>
</dbReference>
<accession>A0AAD6TPY2</accession>
<sequence length="377" mass="39001">MPEDDFDIYGGEIDAPMPEQNEGEQVETLTSTPATALGDKRPRDDDEDDGADLNVNQPPSSSRPNSAAAASSSSGANGAVAYTTMLGQTPNNTNGSITIGPVNDSLYIGDLQWWTTDEDLRQVALNVGVTIDHKDITFSEHKVNGKSKGIAYVECGDYDSAVALKTWFDNNDFQNRRAAATLTSSAQGNPFRTLPKEPPPRDARPGHQGQQQQTPQQIPSVTMPSMPMAMAAGMMGRGGGGNFRGGMRGGGAMNGMMGMRGGMPGMGNMGMGMGNMGMGNMMGMGPMGVPGMNMMGGGFAGGRGGIPQGPRGGGGMMRGGMGMGMVPTGPAMGRGGNFAGNGGGHFNPAFMQGQAGGGQQFSPPDGPRKRYRVDESG</sequence>
<evidence type="ECO:0000256" key="2">
    <source>
        <dbReference type="SAM" id="MobiDB-lite"/>
    </source>
</evidence>
<evidence type="ECO:0000313" key="5">
    <source>
        <dbReference type="Proteomes" id="UP001222325"/>
    </source>
</evidence>
<dbReference type="EMBL" id="JARJCN010000102">
    <property type="protein sequence ID" value="KAJ7075154.1"/>
    <property type="molecule type" value="Genomic_DNA"/>
</dbReference>
<comment type="caution">
    <text evidence="4">The sequence shown here is derived from an EMBL/GenBank/DDBJ whole genome shotgun (WGS) entry which is preliminary data.</text>
</comment>
<dbReference type="SMART" id="SM00360">
    <property type="entry name" value="RRM"/>
    <property type="match status" value="1"/>
</dbReference>
<feature type="compositionally biased region" description="Basic and acidic residues" evidence="2">
    <location>
        <begin position="194"/>
        <end position="205"/>
    </location>
</feature>
<feature type="compositionally biased region" description="Basic and acidic residues" evidence="2">
    <location>
        <begin position="366"/>
        <end position="377"/>
    </location>
</feature>
<feature type="region of interest" description="Disordered" evidence="2">
    <location>
        <begin position="181"/>
        <end position="222"/>
    </location>
</feature>
<evidence type="ECO:0000259" key="3">
    <source>
        <dbReference type="SMART" id="SM00360"/>
    </source>
</evidence>
<dbReference type="InterPro" id="IPR034772">
    <property type="entry name" value="CPSF6/7"/>
</dbReference>
<proteinExistence type="inferred from homology"/>
<dbReference type="GO" id="GO:0006397">
    <property type="term" value="P:mRNA processing"/>
    <property type="evidence" value="ECO:0007669"/>
    <property type="project" value="UniProtKB-KW"/>
</dbReference>
<feature type="domain" description="RRM" evidence="3">
    <location>
        <begin position="105"/>
        <end position="181"/>
    </location>
</feature>
<feature type="compositionally biased region" description="Polar residues" evidence="2">
    <location>
        <begin position="181"/>
        <end position="190"/>
    </location>
</feature>
<dbReference type="AlphaFoldDB" id="A0AAD6TPY2"/>
<evidence type="ECO:0000256" key="1">
    <source>
        <dbReference type="ARBA" id="ARBA00006265"/>
    </source>
</evidence>
<dbReference type="Proteomes" id="UP001222325">
    <property type="component" value="Unassembled WGS sequence"/>
</dbReference>
<dbReference type="SUPFAM" id="SSF54928">
    <property type="entry name" value="RNA-binding domain, RBD"/>
    <property type="match status" value="1"/>
</dbReference>
<dbReference type="Gene3D" id="3.30.70.330">
    <property type="match status" value="1"/>
</dbReference>
<dbReference type="InterPro" id="IPR035979">
    <property type="entry name" value="RBD_domain_sf"/>
</dbReference>
<dbReference type="CDD" id="cd12372">
    <property type="entry name" value="RRM_CFIm68_CFIm59"/>
    <property type="match status" value="1"/>
</dbReference>
<feature type="region of interest" description="Disordered" evidence="2">
    <location>
        <begin position="1"/>
        <end position="73"/>
    </location>
</feature>
<reference evidence="4" key="1">
    <citation type="submission" date="2023-03" db="EMBL/GenBank/DDBJ databases">
        <title>Massive genome expansion in bonnet fungi (Mycena s.s.) driven by repeated elements and novel gene families across ecological guilds.</title>
        <authorList>
            <consortium name="Lawrence Berkeley National Laboratory"/>
            <person name="Harder C.B."/>
            <person name="Miyauchi S."/>
            <person name="Viragh M."/>
            <person name="Kuo A."/>
            <person name="Thoen E."/>
            <person name="Andreopoulos B."/>
            <person name="Lu D."/>
            <person name="Skrede I."/>
            <person name="Drula E."/>
            <person name="Henrissat B."/>
            <person name="Morin E."/>
            <person name="Kohler A."/>
            <person name="Barry K."/>
            <person name="LaButti K."/>
            <person name="Morin E."/>
            <person name="Salamov A."/>
            <person name="Lipzen A."/>
            <person name="Mereny Z."/>
            <person name="Hegedus B."/>
            <person name="Baldrian P."/>
            <person name="Stursova M."/>
            <person name="Weitz H."/>
            <person name="Taylor A."/>
            <person name="Grigoriev I.V."/>
            <person name="Nagy L.G."/>
            <person name="Martin F."/>
            <person name="Kauserud H."/>
        </authorList>
    </citation>
    <scope>NUCLEOTIDE SEQUENCE</scope>
    <source>
        <strain evidence="4">CBHHK173m</strain>
    </source>
</reference>
<keyword evidence="5" id="KW-1185">Reference proteome</keyword>
<dbReference type="GO" id="GO:0005634">
    <property type="term" value="C:nucleus"/>
    <property type="evidence" value="ECO:0007669"/>
    <property type="project" value="UniProtKB-SubCell"/>
</dbReference>
<dbReference type="GO" id="GO:0003723">
    <property type="term" value="F:RNA binding"/>
    <property type="evidence" value="ECO:0007669"/>
    <property type="project" value="InterPro"/>
</dbReference>
<protein>
    <recommendedName>
        <fullName evidence="3">RRM domain-containing protein</fullName>
    </recommendedName>
</protein>
<feature type="compositionally biased region" description="Low complexity" evidence="2">
    <location>
        <begin position="208"/>
        <end position="217"/>
    </location>
</feature>
<name>A0AAD6TPY2_9AGAR</name>
<dbReference type="InterPro" id="IPR012677">
    <property type="entry name" value="Nucleotide-bd_a/b_plait_sf"/>
</dbReference>
<feature type="compositionally biased region" description="Low complexity" evidence="2">
    <location>
        <begin position="59"/>
        <end position="73"/>
    </location>
</feature>
<feature type="region of interest" description="Disordered" evidence="2">
    <location>
        <begin position="343"/>
        <end position="377"/>
    </location>
</feature>
<gene>
    <name evidence="4" type="ORF">B0H15DRAFT_867667</name>
</gene>
<evidence type="ECO:0000313" key="4">
    <source>
        <dbReference type="EMBL" id="KAJ7075154.1"/>
    </source>
</evidence>
<comment type="similarity">
    <text evidence="1">Belongs to the RRM CPSF6/7 family.</text>
</comment>
<organism evidence="4 5">
    <name type="scientific">Mycena belliarum</name>
    <dbReference type="NCBI Taxonomy" id="1033014"/>
    <lineage>
        <taxon>Eukaryota</taxon>
        <taxon>Fungi</taxon>
        <taxon>Dikarya</taxon>
        <taxon>Basidiomycota</taxon>
        <taxon>Agaricomycotina</taxon>
        <taxon>Agaricomycetes</taxon>
        <taxon>Agaricomycetidae</taxon>
        <taxon>Agaricales</taxon>
        <taxon>Marasmiineae</taxon>
        <taxon>Mycenaceae</taxon>
        <taxon>Mycena</taxon>
    </lineage>
</organism>
<dbReference type="InterPro" id="IPR000504">
    <property type="entry name" value="RRM_dom"/>
</dbReference>